<accession>A0ABP4SJI4</accession>
<keyword evidence="2" id="KW-0472">Membrane</keyword>
<reference evidence="4" key="1">
    <citation type="journal article" date="2019" name="Int. J. Syst. Evol. Microbiol.">
        <title>The Global Catalogue of Microorganisms (GCM) 10K type strain sequencing project: providing services to taxonomists for standard genome sequencing and annotation.</title>
        <authorList>
            <consortium name="The Broad Institute Genomics Platform"/>
            <consortium name="The Broad Institute Genome Sequencing Center for Infectious Disease"/>
            <person name="Wu L."/>
            <person name="Ma J."/>
        </authorList>
    </citation>
    <scope>NUCLEOTIDE SEQUENCE [LARGE SCALE GENOMIC DNA]</scope>
    <source>
        <strain evidence="4">JCM 16001</strain>
    </source>
</reference>
<proteinExistence type="predicted"/>
<keyword evidence="2" id="KW-0812">Transmembrane</keyword>
<protein>
    <recommendedName>
        <fullName evidence="5">DUF1772 domain-containing protein</fullName>
    </recommendedName>
</protein>
<evidence type="ECO:0000256" key="2">
    <source>
        <dbReference type="SAM" id="Phobius"/>
    </source>
</evidence>
<evidence type="ECO:0000313" key="3">
    <source>
        <dbReference type="EMBL" id="GAA1673175.1"/>
    </source>
</evidence>
<dbReference type="InterPro" id="IPR013901">
    <property type="entry name" value="Anthrone_oxy"/>
</dbReference>
<feature type="transmembrane region" description="Helical" evidence="2">
    <location>
        <begin position="89"/>
        <end position="110"/>
    </location>
</feature>
<comment type="caution">
    <text evidence="3">The sequence shown here is derived from an EMBL/GenBank/DDBJ whole genome shotgun (WGS) entry which is preliminary data.</text>
</comment>
<feature type="region of interest" description="Disordered" evidence="1">
    <location>
        <begin position="12"/>
        <end position="32"/>
    </location>
</feature>
<feature type="transmembrane region" description="Helical" evidence="2">
    <location>
        <begin position="117"/>
        <end position="138"/>
    </location>
</feature>
<organism evidence="3 4">
    <name type="scientific">Glycomyces endophyticus</name>
    <dbReference type="NCBI Taxonomy" id="480996"/>
    <lineage>
        <taxon>Bacteria</taxon>
        <taxon>Bacillati</taxon>
        <taxon>Actinomycetota</taxon>
        <taxon>Actinomycetes</taxon>
        <taxon>Glycomycetales</taxon>
        <taxon>Glycomycetaceae</taxon>
        <taxon>Glycomyces</taxon>
    </lineage>
</organism>
<dbReference type="Pfam" id="PF08592">
    <property type="entry name" value="Anthrone_oxy"/>
    <property type="match status" value="1"/>
</dbReference>
<dbReference type="Proteomes" id="UP001499851">
    <property type="component" value="Unassembled WGS sequence"/>
</dbReference>
<evidence type="ECO:0000256" key="1">
    <source>
        <dbReference type="SAM" id="MobiDB-lite"/>
    </source>
</evidence>
<evidence type="ECO:0008006" key="5">
    <source>
        <dbReference type="Google" id="ProtNLM"/>
    </source>
</evidence>
<dbReference type="EMBL" id="BAAAQF010000005">
    <property type="protein sequence ID" value="GAA1673175.1"/>
    <property type="molecule type" value="Genomic_DNA"/>
</dbReference>
<feature type="transmembrane region" description="Helical" evidence="2">
    <location>
        <begin position="36"/>
        <end position="55"/>
    </location>
</feature>
<keyword evidence="2" id="KW-1133">Transmembrane helix</keyword>
<keyword evidence="4" id="KW-1185">Reference proteome</keyword>
<sequence length="201" mass="21655">MRMQSRLRAMEDRTGGGFDGNMTNAPRTPRPARRPLRTGVLLLATMTTGLTAGVYTDWSNTVMPGLGGVDDRTFVTAFQALDAAIMNPLFLGVEFTGSLLLIALALVLHLRSGQRAALVWLSVALAAYLVSVVITMGVNEPLNQQLRSVTEFGGDADFAAARALLDEARWTAWNTVRALAVLTAFGSLAWTLVIHRRPTAA</sequence>
<gene>
    <name evidence="3" type="ORF">GCM10009830_19330</name>
</gene>
<feature type="transmembrane region" description="Helical" evidence="2">
    <location>
        <begin position="175"/>
        <end position="194"/>
    </location>
</feature>
<name>A0ABP4SJI4_9ACTN</name>
<evidence type="ECO:0000313" key="4">
    <source>
        <dbReference type="Proteomes" id="UP001499851"/>
    </source>
</evidence>